<comment type="pathway">
    <text evidence="5">Purine metabolism; XMP biosynthesis via salvage pathway; XMP from xanthine: step 1/1.</text>
</comment>
<comment type="subcellular location">
    <subcellularLocation>
        <location evidence="5">Cytoplasm</location>
    </subcellularLocation>
</comment>
<dbReference type="HAMAP" id="MF_01184">
    <property type="entry name" value="XPRTase"/>
    <property type="match status" value="1"/>
</dbReference>
<evidence type="ECO:0000256" key="3">
    <source>
        <dbReference type="ARBA" id="ARBA00022679"/>
    </source>
</evidence>
<dbReference type="InterPro" id="IPR029057">
    <property type="entry name" value="PRTase-like"/>
</dbReference>
<evidence type="ECO:0000256" key="5">
    <source>
        <dbReference type="HAMAP-Rule" id="MF_01184"/>
    </source>
</evidence>
<reference evidence="8" key="1">
    <citation type="journal article" date="2021" name="PeerJ">
        <title>Extensive microbial diversity within the chicken gut microbiome revealed by metagenomics and culture.</title>
        <authorList>
            <person name="Gilroy R."/>
            <person name="Ravi A."/>
            <person name="Getino M."/>
            <person name="Pursley I."/>
            <person name="Horton D.L."/>
            <person name="Alikhan N.F."/>
            <person name="Baker D."/>
            <person name="Gharbi K."/>
            <person name="Hall N."/>
            <person name="Watson M."/>
            <person name="Adriaenssens E.M."/>
            <person name="Foster-Nyarko E."/>
            <person name="Jarju S."/>
            <person name="Secka A."/>
            <person name="Antonio M."/>
            <person name="Oren A."/>
            <person name="Chaudhuri R.R."/>
            <person name="La Ragione R."/>
            <person name="Hildebrand F."/>
            <person name="Pallen M.J."/>
        </authorList>
    </citation>
    <scope>NUCLEOTIDE SEQUENCE</scope>
    <source>
        <strain evidence="8">ChiW7-2402</strain>
    </source>
</reference>
<evidence type="ECO:0000256" key="6">
    <source>
        <dbReference type="NCBIfam" id="TIGR01744"/>
    </source>
</evidence>
<comment type="similarity">
    <text evidence="5">Belongs to the purine/pyrimidine phosphoribosyltransferase family. Xpt subfamily.</text>
</comment>
<dbReference type="NCBIfam" id="NF006671">
    <property type="entry name" value="PRK09219.1"/>
    <property type="match status" value="1"/>
</dbReference>
<evidence type="ECO:0000313" key="8">
    <source>
        <dbReference type="EMBL" id="HIZ73215.1"/>
    </source>
</evidence>
<keyword evidence="4 5" id="KW-0660">Purine salvage</keyword>
<dbReference type="GO" id="GO:0005737">
    <property type="term" value="C:cytoplasm"/>
    <property type="evidence" value="ECO:0007669"/>
    <property type="project" value="UniProtKB-SubCell"/>
</dbReference>
<feature type="domain" description="Phosphoribosyltransferase" evidence="7">
    <location>
        <begin position="38"/>
        <end position="157"/>
    </location>
</feature>
<dbReference type="GO" id="GO:0000310">
    <property type="term" value="F:xanthine phosphoribosyltransferase activity"/>
    <property type="evidence" value="ECO:0007669"/>
    <property type="project" value="UniProtKB-UniRule"/>
</dbReference>
<name>A0A9D2G6H4_9FIRM</name>
<dbReference type="InterPro" id="IPR000836">
    <property type="entry name" value="PRTase_dom"/>
</dbReference>
<dbReference type="InterPro" id="IPR010079">
    <property type="entry name" value="Xanthine_PRibTrfase"/>
</dbReference>
<comment type="catalytic activity">
    <reaction evidence="5">
        <text>XMP + diphosphate = xanthine + 5-phospho-alpha-D-ribose 1-diphosphate</text>
        <dbReference type="Rhea" id="RHEA:10800"/>
        <dbReference type="ChEBI" id="CHEBI:17712"/>
        <dbReference type="ChEBI" id="CHEBI:33019"/>
        <dbReference type="ChEBI" id="CHEBI:57464"/>
        <dbReference type="ChEBI" id="CHEBI:58017"/>
        <dbReference type="EC" id="2.4.2.22"/>
    </reaction>
</comment>
<feature type="binding site" evidence="5">
    <location>
        <position position="156"/>
    </location>
    <ligand>
        <name>xanthine</name>
        <dbReference type="ChEBI" id="CHEBI:17712"/>
    </ligand>
</feature>
<evidence type="ECO:0000256" key="2">
    <source>
        <dbReference type="ARBA" id="ARBA00022676"/>
    </source>
</evidence>
<proteinExistence type="inferred from homology"/>
<dbReference type="EMBL" id="DXBB01000090">
    <property type="protein sequence ID" value="HIZ73215.1"/>
    <property type="molecule type" value="Genomic_DNA"/>
</dbReference>
<dbReference type="Proteomes" id="UP000824102">
    <property type="component" value="Unassembled WGS sequence"/>
</dbReference>
<accession>A0A9D2G6H4</accession>
<dbReference type="GO" id="GO:0032265">
    <property type="term" value="P:XMP salvage"/>
    <property type="evidence" value="ECO:0007669"/>
    <property type="project" value="UniProtKB-UniRule"/>
</dbReference>
<sequence>MKALEEKIVKEGTVLPGNVLKVGSFLNQQMDSDFIMEIGKEIARLYAGTGVTRILTIESSGIALAVTAGIAMHVPTVFAKKHRSANMPKAVYTAPVYSFTHHETFEIAVAREYLPAGEKVLIVDDFLANGNAVRGLMHIVSEAGAELVGCAIAIEKGFQGAGDQLRKEGVRVESLAIIDAMTDESVTFRAQ</sequence>
<dbReference type="NCBIfam" id="TIGR01744">
    <property type="entry name" value="XPRTase"/>
    <property type="match status" value="1"/>
</dbReference>
<feature type="binding site" evidence="5">
    <location>
        <position position="20"/>
    </location>
    <ligand>
        <name>xanthine</name>
        <dbReference type="ChEBI" id="CHEBI:17712"/>
    </ligand>
</feature>
<dbReference type="Pfam" id="PF00156">
    <property type="entry name" value="Pribosyltran"/>
    <property type="match status" value="1"/>
</dbReference>
<dbReference type="EC" id="2.4.2.22" evidence="5 6"/>
<dbReference type="PANTHER" id="PTHR43864">
    <property type="entry name" value="HYPOXANTHINE/GUANINE PHOSPHORIBOSYLTRANSFERASE"/>
    <property type="match status" value="1"/>
</dbReference>
<keyword evidence="1 5" id="KW-0963">Cytoplasm</keyword>
<gene>
    <name evidence="5" type="primary">xpt</name>
    <name evidence="8" type="ORF">H9964_06510</name>
</gene>
<evidence type="ECO:0000256" key="1">
    <source>
        <dbReference type="ARBA" id="ARBA00022490"/>
    </source>
</evidence>
<evidence type="ECO:0000313" key="9">
    <source>
        <dbReference type="Proteomes" id="UP000824102"/>
    </source>
</evidence>
<dbReference type="GO" id="GO:0046110">
    <property type="term" value="P:xanthine metabolic process"/>
    <property type="evidence" value="ECO:0007669"/>
    <property type="project" value="UniProtKB-UniRule"/>
</dbReference>
<dbReference type="Gene3D" id="3.40.50.2020">
    <property type="match status" value="1"/>
</dbReference>
<dbReference type="PANTHER" id="PTHR43864:SF1">
    <property type="entry name" value="XANTHINE PHOSPHORIBOSYLTRANSFERASE"/>
    <property type="match status" value="1"/>
</dbReference>
<dbReference type="GO" id="GO:0006166">
    <property type="term" value="P:purine ribonucleoside salvage"/>
    <property type="evidence" value="ECO:0007669"/>
    <property type="project" value="UniProtKB-KW"/>
</dbReference>
<feature type="binding site" evidence="5">
    <location>
        <position position="27"/>
    </location>
    <ligand>
        <name>xanthine</name>
        <dbReference type="ChEBI" id="CHEBI:17712"/>
    </ligand>
</feature>
<reference evidence="8" key="2">
    <citation type="submission" date="2021-04" db="EMBL/GenBank/DDBJ databases">
        <authorList>
            <person name="Gilroy R."/>
        </authorList>
    </citation>
    <scope>NUCLEOTIDE SEQUENCE</scope>
    <source>
        <strain evidence="8">ChiW7-2402</strain>
    </source>
</reference>
<organism evidence="8 9">
    <name type="scientific">Candidatus Gallimonas intestinavium</name>
    <dbReference type="NCBI Taxonomy" id="2838603"/>
    <lineage>
        <taxon>Bacteria</taxon>
        <taxon>Bacillati</taxon>
        <taxon>Bacillota</taxon>
        <taxon>Clostridia</taxon>
        <taxon>Candidatus Gallimonas</taxon>
    </lineage>
</organism>
<feature type="binding site" evidence="5">
    <location>
        <begin position="128"/>
        <end position="132"/>
    </location>
    <ligand>
        <name>5-phospho-alpha-D-ribose 1-diphosphate</name>
        <dbReference type="ChEBI" id="CHEBI:58017"/>
    </ligand>
</feature>
<dbReference type="SUPFAM" id="SSF53271">
    <property type="entry name" value="PRTase-like"/>
    <property type="match status" value="1"/>
</dbReference>
<protein>
    <recommendedName>
        <fullName evidence="5 6">Xanthine phosphoribosyltransferase</fullName>
        <shortName evidence="5">XPRTase</shortName>
        <ecNumber evidence="5 6">2.4.2.22</ecNumber>
    </recommendedName>
</protein>
<evidence type="ECO:0000256" key="4">
    <source>
        <dbReference type="ARBA" id="ARBA00022726"/>
    </source>
</evidence>
<comment type="caution">
    <text evidence="8">The sequence shown here is derived from an EMBL/GenBank/DDBJ whole genome shotgun (WGS) entry which is preliminary data.</text>
</comment>
<evidence type="ECO:0000259" key="7">
    <source>
        <dbReference type="Pfam" id="PF00156"/>
    </source>
</evidence>
<comment type="subunit">
    <text evidence="5">Homodimer.</text>
</comment>
<comment type="function">
    <text evidence="5">Converts the preformed base xanthine, a product of nucleic acid breakdown, to xanthosine 5'-monophosphate (XMP), so it can be reused for RNA or DNA synthesis.</text>
</comment>
<keyword evidence="3 5" id="KW-0808">Transferase</keyword>
<dbReference type="CDD" id="cd06223">
    <property type="entry name" value="PRTases_typeI"/>
    <property type="match status" value="1"/>
</dbReference>
<dbReference type="InterPro" id="IPR050118">
    <property type="entry name" value="Pur/Pyrimidine_PRTase"/>
</dbReference>
<dbReference type="AlphaFoldDB" id="A0A9D2G6H4"/>
<keyword evidence="2 5" id="KW-0328">Glycosyltransferase</keyword>